<name>D1PR32_9FIRM</name>
<keyword evidence="1" id="KW-0472">Membrane</keyword>
<feature type="transmembrane region" description="Helical" evidence="1">
    <location>
        <begin position="196"/>
        <end position="217"/>
    </location>
</feature>
<keyword evidence="1" id="KW-0812">Transmembrane</keyword>
<gene>
    <name evidence="2" type="ORF">SUBVAR_06859</name>
</gene>
<proteinExistence type="predicted"/>
<dbReference type="HOGENOM" id="CLU_1037977_0_0_9"/>
<feature type="transmembrane region" description="Helical" evidence="1">
    <location>
        <begin position="170"/>
        <end position="190"/>
    </location>
</feature>
<reference evidence="2" key="1">
    <citation type="submission" date="2009-12" db="EMBL/GenBank/DDBJ databases">
        <authorList>
            <person name="Weinstock G."/>
            <person name="Sodergren E."/>
            <person name="Clifton S."/>
            <person name="Fulton L."/>
            <person name="Fulton B."/>
            <person name="Courtney L."/>
            <person name="Fronick C."/>
            <person name="Harrison M."/>
            <person name="Strong C."/>
            <person name="Farmer C."/>
            <person name="Delahaunty K."/>
            <person name="Markovic C."/>
            <person name="Hall O."/>
            <person name="Minx P."/>
            <person name="Tomlinson C."/>
            <person name="Mitreva M."/>
            <person name="Nelson J."/>
            <person name="Hou S."/>
            <person name="Wollam A."/>
            <person name="Pepin K.H."/>
            <person name="Johnson M."/>
            <person name="Bhonagiri V."/>
            <person name="Nash W.E."/>
            <person name="Warren W."/>
            <person name="Chinwalla A."/>
            <person name="Mardis E.R."/>
            <person name="Wilson R.K."/>
        </authorList>
    </citation>
    <scope>NUCLEOTIDE SEQUENCE [LARGE SCALE GENOMIC DNA]</scope>
    <source>
        <strain evidence="2">DSM 15176</strain>
    </source>
</reference>
<feature type="transmembrane region" description="Helical" evidence="1">
    <location>
        <begin position="229"/>
        <end position="252"/>
    </location>
</feature>
<evidence type="ECO:0000313" key="2">
    <source>
        <dbReference type="EMBL" id="EFB74879.1"/>
    </source>
</evidence>
<accession>D1PR32</accession>
<dbReference type="EMBL" id="ACBY02000054">
    <property type="protein sequence ID" value="EFB74879.1"/>
    <property type="molecule type" value="Genomic_DNA"/>
</dbReference>
<dbReference type="RefSeq" id="WP_007048210.1">
    <property type="nucleotide sequence ID" value="NZ_GG704770.1"/>
</dbReference>
<sequence>MTSLFFSLFCALIVFFAFPLGALTLCREQLLHTGTQLQTDKAVFLVTAALSLGTLISILSITEVWEGFPAAWSGTWQEQSGVFQEWVEYRKPDPQQAAILVDGAPQWFGIRNIKRGELQSGDELRFLVKPAGDSDIYVIAWRRPPQEEWHLLTVSFGTQQERSAAFVQGLFVLAVILLTMLTCLFFRIRFWKEPPGYLAITVAVAAAVLAATGHLVYRIYQGPTGEDQVILSALQLLLWCSYGAMLWTLYAYGRAIFTYNQRYLEKRK</sequence>
<evidence type="ECO:0000313" key="3">
    <source>
        <dbReference type="Proteomes" id="UP000003438"/>
    </source>
</evidence>
<evidence type="ECO:0000256" key="1">
    <source>
        <dbReference type="SAM" id="Phobius"/>
    </source>
</evidence>
<feature type="transmembrane region" description="Helical" evidence="1">
    <location>
        <begin position="42"/>
        <end position="61"/>
    </location>
</feature>
<protein>
    <submittedName>
        <fullName evidence="2">Uncharacterized protein</fullName>
    </submittedName>
</protein>
<dbReference type="AlphaFoldDB" id="D1PR32"/>
<keyword evidence="3" id="KW-1185">Reference proteome</keyword>
<keyword evidence="1" id="KW-1133">Transmembrane helix</keyword>
<dbReference type="Proteomes" id="UP000003438">
    <property type="component" value="Unassembled WGS sequence"/>
</dbReference>
<organism evidence="2 3">
    <name type="scientific">Subdoligranulum variabile DSM 15176</name>
    <dbReference type="NCBI Taxonomy" id="411471"/>
    <lineage>
        <taxon>Bacteria</taxon>
        <taxon>Bacillati</taxon>
        <taxon>Bacillota</taxon>
        <taxon>Clostridia</taxon>
        <taxon>Eubacteriales</taxon>
        <taxon>Oscillospiraceae</taxon>
        <taxon>Subdoligranulum</taxon>
    </lineage>
</organism>
<comment type="caution">
    <text evidence="2">The sequence shown here is derived from an EMBL/GenBank/DDBJ whole genome shotgun (WGS) entry which is preliminary data.</text>
</comment>